<dbReference type="AlphaFoldDB" id="A0AAV1I3T2"/>
<dbReference type="Proteomes" id="UP001314263">
    <property type="component" value="Unassembled WGS sequence"/>
</dbReference>
<gene>
    <name evidence="1" type="ORF">CVIRNUC_004592</name>
</gene>
<reference evidence="1 2" key="1">
    <citation type="submission" date="2023-10" db="EMBL/GenBank/DDBJ databases">
        <authorList>
            <person name="Maclean D."/>
            <person name="Macfadyen A."/>
        </authorList>
    </citation>
    <scope>NUCLEOTIDE SEQUENCE [LARGE SCALE GENOMIC DNA]</scope>
</reference>
<organism evidence="1 2">
    <name type="scientific">Coccomyxa viridis</name>
    <dbReference type="NCBI Taxonomy" id="1274662"/>
    <lineage>
        <taxon>Eukaryota</taxon>
        <taxon>Viridiplantae</taxon>
        <taxon>Chlorophyta</taxon>
        <taxon>core chlorophytes</taxon>
        <taxon>Trebouxiophyceae</taxon>
        <taxon>Trebouxiophyceae incertae sedis</taxon>
        <taxon>Coccomyxaceae</taxon>
        <taxon>Coccomyxa</taxon>
    </lineage>
</organism>
<comment type="caution">
    <text evidence="1">The sequence shown here is derived from an EMBL/GenBank/DDBJ whole genome shotgun (WGS) entry which is preliminary data.</text>
</comment>
<name>A0AAV1I3T2_9CHLO</name>
<keyword evidence="2" id="KW-1185">Reference proteome</keyword>
<protein>
    <submittedName>
        <fullName evidence="1">Uncharacterized protein</fullName>
    </submittedName>
</protein>
<evidence type="ECO:0000313" key="1">
    <source>
        <dbReference type="EMBL" id="CAK0778336.1"/>
    </source>
</evidence>
<accession>A0AAV1I3T2</accession>
<proteinExistence type="predicted"/>
<evidence type="ECO:0000313" key="2">
    <source>
        <dbReference type="Proteomes" id="UP001314263"/>
    </source>
</evidence>
<sequence>MLDKNTIILRYAFPSKEMDAEKQDVLIHDLHMTFSMHYGFYRVDRAFYNDGGYPSRVVKLYFETCEGAESLWKKLEQGKALMPKLLTRPTQADLTYVKGCGEVYQADDRKKIARRDGGFTWKLKNLVM</sequence>
<dbReference type="EMBL" id="CAUYUE010000005">
    <property type="protein sequence ID" value="CAK0778336.1"/>
    <property type="molecule type" value="Genomic_DNA"/>
</dbReference>